<organism evidence="1 2">
    <name type="scientific">Artemisia annua</name>
    <name type="common">Sweet wormwood</name>
    <dbReference type="NCBI Taxonomy" id="35608"/>
    <lineage>
        <taxon>Eukaryota</taxon>
        <taxon>Viridiplantae</taxon>
        <taxon>Streptophyta</taxon>
        <taxon>Embryophyta</taxon>
        <taxon>Tracheophyta</taxon>
        <taxon>Spermatophyta</taxon>
        <taxon>Magnoliopsida</taxon>
        <taxon>eudicotyledons</taxon>
        <taxon>Gunneridae</taxon>
        <taxon>Pentapetalae</taxon>
        <taxon>asterids</taxon>
        <taxon>campanulids</taxon>
        <taxon>Asterales</taxon>
        <taxon>Asteraceae</taxon>
        <taxon>Asteroideae</taxon>
        <taxon>Anthemideae</taxon>
        <taxon>Artemisiinae</taxon>
        <taxon>Artemisia</taxon>
    </lineage>
</organism>
<evidence type="ECO:0000313" key="2">
    <source>
        <dbReference type="Proteomes" id="UP000245207"/>
    </source>
</evidence>
<evidence type="ECO:0000313" key="1">
    <source>
        <dbReference type="EMBL" id="PWA48560.1"/>
    </source>
</evidence>
<accession>A0A2U1LHT3</accession>
<keyword evidence="2" id="KW-1185">Reference proteome</keyword>
<proteinExistence type="predicted"/>
<reference evidence="1 2" key="1">
    <citation type="journal article" date="2018" name="Mol. Plant">
        <title>The genome of Artemisia annua provides insight into the evolution of Asteraceae family and artemisinin biosynthesis.</title>
        <authorList>
            <person name="Shen Q."/>
            <person name="Zhang L."/>
            <person name="Liao Z."/>
            <person name="Wang S."/>
            <person name="Yan T."/>
            <person name="Shi P."/>
            <person name="Liu M."/>
            <person name="Fu X."/>
            <person name="Pan Q."/>
            <person name="Wang Y."/>
            <person name="Lv Z."/>
            <person name="Lu X."/>
            <person name="Zhang F."/>
            <person name="Jiang W."/>
            <person name="Ma Y."/>
            <person name="Chen M."/>
            <person name="Hao X."/>
            <person name="Li L."/>
            <person name="Tang Y."/>
            <person name="Lv G."/>
            <person name="Zhou Y."/>
            <person name="Sun X."/>
            <person name="Brodelius P.E."/>
            <person name="Rose J.K.C."/>
            <person name="Tang K."/>
        </authorList>
    </citation>
    <scope>NUCLEOTIDE SEQUENCE [LARGE SCALE GENOMIC DNA]</scope>
    <source>
        <strain evidence="2">cv. Huhao1</strain>
        <tissue evidence="1">Leaf</tissue>
    </source>
</reference>
<comment type="caution">
    <text evidence="1">The sequence shown here is derived from an EMBL/GenBank/DDBJ whole genome shotgun (WGS) entry which is preliminary data.</text>
</comment>
<dbReference type="EMBL" id="PKPP01009310">
    <property type="protein sequence ID" value="PWA48560.1"/>
    <property type="molecule type" value="Genomic_DNA"/>
</dbReference>
<sequence>MKEIQTKIPLCYVIIEVPVQENTRADTGFGFVQDGWYHNVLYLGKESDVLIITMKCTRAHVEGFKYGKILICAPAKEYANTLVRGLVQGKQLSEDEVVAYIQEASTKPL</sequence>
<dbReference type="Proteomes" id="UP000245207">
    <property type="component" value="Unassembled WGS sequence"/>
</dbReference>
<dbReference type="AlphaFoldDB" id="A0A2U1LHT3"/>
<protein>
    <submittedName>
        <fullName evidence="1">Histone deacetylase 5</fullName>
    </submittedName>
</protein>
<dbReference type="STRING" id="35608.A0A2U1LHT3"/>
<gene>
    <name evidence="1" type="ORF">CTI12_AA489140</name>
</gene>
<dbReference type="OrthoDB" id="424012at2759"/>
<name>A0A2U1LHT3_ARTAN</name>